<gene>
    <name evidence="2" type="ORF">GOP47_0021212</name>
</gene>
<dbReference type="InterPro" id="IPR026728">
    <property type="entry name" value="BLTP3A/B"/>
</dbReference>
<feature type="coiled-coil region" evidence="1">
    <location>
        <begin position="1183"/>
        <end position="1210"/>
    </location>
</feature>
<dbReference type="Proteomes" id="UP000886520">
    <property type="component" value="Chromosome 20"/>
</dbReference>
<protein>
    <recommendedName>
        <fullName evidence="4">Chorein N-terminal domain-containing protein</fullName>
    </recommendedName>
</protein>
<evidence type="ECO:0008006" key="4">
    <source>
        <dbReference type="Google" id="ProtNLM"/>
    </source>
</evidence>
<reference evidence="2" key="1">
    <citation type="submission" date="2021-01" db="EMBL/GenBank/DDBJ databases">
        <title>Adiantum capillus-veneris genome.</title>
        <authorList>
            <person name="Fang Y."/>
            <person name="Liao Q."/>
        </authorList>
    </citation>
    <scope>NUCLEOTIDE SEQUENCE</scope>
    <source>
        <strain evidence="2">H3</strain>
        <tissue evidence="2">Leaf</tissue>
    </source>
</reference>
<keyword evidence="3" id="KW-1185">Reference proteome</keyword>
<sequence>MESLLAKALEFKLKYWLKSYTRDQFKLRGRTVQLCNLDLNGEVLHASIGLPPTLLVSQARVGVLEIKVPPFSNVQTEPVIIEIDKLDLVLVEKSGSEPDTMQPEPPGVSSSAKSNSYGFADKIADGVTLQVGVVNLLLETRGGTVQEGASWTPPLSAITIRNLILYTTNEAWQMVNLKEARDFSIDKRCIYVFKKLEWDSLSVDLLPHPNMFSDERLTTTKVKTDGDGVKRLFFGGERFLDDISGKAFITMHRTEQNNPLGLEVQVCIPEATCFALSEPGLRALLRFMTGMYVCMNRGDVGPRSMQSGAEAAGRSMVQVEVEHIFLCIKDADFQLELRLQRLNYMRSSVTNGESTKTLARVSTGGLFLRDTFSDPQCTLLEPGRRAEKDEPLPIPSFASEKLWPRIFPITNSTSENASVPMLCMYSVQVVPSPAPPVLASQTVLQCQPLKLVIQEESCLRLASFLVDGVVVDHGVVIATTSVDSMYFFLKQLDLVVPVEATERNGEIPDNFSSQNFTGARLHVDDFVFVQSPSLSLKSLELDKDPACFMLWQGQPIDASQRRWVMRAMHLSVALETDILDATGGPLESDWSFGLWRCIEMTEPCIEAAMVTGDSEPIITVPPPGGIVRFGVHCKHLTSNTSVEQLFFVLRMYEHLGQVNDSLFKVTKTSKKPAAARVSSLRSLGSFSNMLEMAPSDTAVCLGLGLLELNFLESLSDKEGMQGPPLVQICGNGIELKVSHRTLGGAVAIDSKLVWKDVLVECVETSELSASSFEPPMDENFESRGILRPVFWIRDGKYEAGCNSRYHSSVTKNSPCFLDINVSNVIPYRPEDAECQSLRVIAVVSGIRLGGGIVYGEALLHRFGVLGPDGGPGKGLKRILKNLSNGPFSRLLRSTPQIAKQEDHVSGVADWEIGIPDAIEINIQLKDWVFALEADLGGVGDAYLRRERCWHTAFQCLSVTAQGGQEDLDGNNLSVLVKHPVKQIVVGIKGLEFIKPIAPDSSSTKPEVLNCAANDEPRNGPAMQNGLDVEVLFGLREEEEDADMHIRQWAIKRVKSGLTKPVEIEATKEDIEYLIETVRLEIESASRVAAGLMQLLELKGSIGQATIKQLSSIGSGSLDRIITPEKIGRRSSVGSVGSVPFIQSNLKEKSSLDMSLSKLEQLVMNSQGDCTMLSSKLVAGFSNSEEAFCQLSRLTEQLKEMEELIAMAKCQL</sequence>
<dbReference type="Pfam" id="PF24917">
    <property type="entry name" value="BLTP3A_B"/>
    <property type="match status" value="1"/>
</dbReference>
<dbReference type="OrthoDB" id="43807at2759"/>
<evidence type="ECO:0000313" key="3">
    <source>
        <dbReference type="Proteomes" id="UP000886520"/>
    </source>
</evidence>
<dbReference type="PANTHER" id="PTHR22774:SF11">
    <property type="entry name" value="CHOREIN N-TERMINAL DOMAIN-CONTAINING PROTEIN"/>
    <property type="match status" value="1"/>
</dbReference>
<dbReference type="EMBL" id="JABFUD020000020">
    <property type="protein sequence ID" value="KAI5064542.1"/>
    <property type="molecule type" value="Genomic_DNA"/>
</dbReference>
<dbReference type="AlphaFoldDB" id="A0A9D4UBG7"/>
<proteinExistence type="predicted"/>
<keyword evidence="1" id="KW-0175">Coiled coil</keyword>
<comment type="caution">
    <text evidence="2">The sequence shown here is derived from an EMBL/GenBank/DDBJ whole genome shotgun (WGS) entry which is preliminary data.</text>
</comment>
<dbReference type="PANTHER" id="PTHR22774">
    <property type="entry name" value="CHOREIN N-TERMINAL DOMAIN-CONTAINING PROTEIN"/>
    <property type="match status" value="1"/>
</dbReference>
<accession>A0A9D4UBG7</accession>
<name>A0A9D4UBG7_ADICA</name>
<organism evidence="2 3">
    <name type="scientific">Adiantum capillus-veneris</name>
    <name type="common">Maidenhair fern</name>
    <dbReference type="NCBI Taxonomy" id="13818"/>
    <lineage>
        <taxon>Eukaryota</taxon>
        <taxon>Viridiplantae</taxon>
        <taxon>Streptophyta</taxon>
        <taxon>Embryophyta</taxon>
        <taxon>Tracheophyta</taxon>
        <taxon>Polypodiopsida</taxon>
        <taxon>Polypodiidae</taxon>
        <taxon>Polypodiales</taxon>
        <taxon>Pteridineae</taxon>
        <taxon>Pteridaceae</taxon>
        <taxon>Vittarioideae</taxon>
        <taxon>Adiantum</taxon>
    </lineage>
</organism>
<evidence type="ECO:0000256" key="1">
    <source>
        <dbReference type="SAM" id="Coils"/>
    </source>
</evidence>
<evidence type="ECO:0000313" key="2">
    <source>
        <dbReference type="EMBL" id="KAI5064542.1"/>
    </source>
</evidence>